<evidence type="ECO:0000313" key="2">
    <source>
        <dbReference type="Proteomes" id="UP000769157"/>
    </source>
</evidence>
<comment type="caution">
    <text evidence="1">The sequence shown here is derived from an EMBL/GenBank/DDBJ whole genome shotgun (WGS) entry which is preliminary data.</text>
</comment>
<proteinExistence type="predicted"/>
<evidence type="ECO:0000313" key="1">
    <source>
        <dbReference type="EMBL" id="KAH3663460.1"/>
    </source>
</evidence>
<dbReference type="OrthoDB" id="14419at2759"/>
<organism evidence="1 2">
    <name type="scientific">Ogataea philodendri</name>
    <dbReference type="NCBI Taxonomy" id="1378263"/>
    <lineage>
        <taxon>Eukaryota</taxon>
        <taxon>Fungi</taxon>
        <taxon>Dikarya</taxon>
        <taxon>Ascomycota</taxon>
        <taxon>Saccharomycotina</taxon>
        <taxon>Pichiomycetes</taxon>
        <taxon>Pichiales</taxon>
        <taxon>Pichiaceae</taxon>
        <taxon>Ogataea</taxon>
    </lineage>
</organism>
<dbReference type="EMBL" id="JAEUBE010000368">
    <property type="protein sequence ID" value="KAH3663460.1"/>
    <property type="molecule type" value="Genomic_DNA"/>
</dbReference>
<gene>
    <name evidence="1" type="ORF">OGAPHI_005295</name>
</gene>
<dbReference type="RefSeq" id="XP_046059834.1">
    <property type="nucleotide sequence ID" value="XM_046206463.1"/>
</dbReference>
<reference evidence="1" key="2">
    <citation type="submission" date="2021-01" db="EMBL/GenBank/DDBJ databases">
        <authorList>
            <person name="Schikora-Tamarit M.A."/>
        </authorList>
    </citation>
    <scope>NUCLEOTIDE SEQUENCE</scope>
    <source>
        <strain evidence="1">CBS6075</strain>
    </source>
</reference>
<dbReference type="GeneID" id="70237259"/>
<name>A0A9P8P1L2_9ASCO</name>
<dbReference type="AlphaFoldDB" id="A0A9P8P1L2"/>
<reference evidence="1" key="1">
    <citation type="journal article" date="2021" name="Open Biol.">
        <title>Shared evolutionary footprints suggest mitochondrial oxidative damage underlies multiple complex I losses in fungi.</title>
        <authorList>
            <person name="Schikora-Tamarit M.A."/>
            <person name="Marcet-Houben M."/>
            <person name="Nosek J."/>
            <person name="Gabaldon T."/>
        </authorList>
    </citation>
    <scope>NUCLEOTIDE SEQUENCE</scope>
    <source>
        <strain evidence="1">CBS6075</strain>
    </source>
</reference>
<sequence length="92" mass="10553">MFNDKKNPSPYSKDAFEEYLVHGNKKLCNPEHKGSKAGAVYHFKNIPAGESVTVRYKFTNDFDNTIFPSKDLAVIDEDIFDTTFDNRKEEAD</sequence>
<accession>A0A9P8P1L2</accession>
<keyword evidence="2" id="KW-1185">Reference proteome</keyword>
<dbReference type="Proteomes" id="UP000769157">
    <property type="component" value="Unassembled WGS sequence"/>
</dbReference>
<protein>
    <submittedName>
        <fullName evidence="1">Uncharacterized protein</fullName>
    </submittedName>
</protein>
<feature type="non-terminal residue" evidence="1">
    <location>
        <position position="92"/>
    </location>
</feature>